<evidence type="ECO:0000259" key="1">
    <source>
        <dbReference type="SMART" id="SM00460"/>
    </source>
</evidence>
<dbReference type="PANTHER" id="PTHR33490">
    <property type="entry name" value="BLR5614 PROTEIN-RELATED"/>
    <property type="match status" value="1"/>
</dbReference>
<sequence>MRLAVRHETRYQFDPPLVHGLQRLRLSPKESHGQSVRAWRMELSGGRVEVSYDDHNANHVTLASVLPGTSELVITCEGVVDTADRAGVVGRHVGRLPLWAFQCQTPRTRPGARLKALSAPLAGQGEDRLAQLHALSQAVLAAVAYAPGHTDVGTTAEEALGAGRGVCQDHAHIFIGAARLLGVPARYVSGYLLIDGRTEQEAGHGWAEAHVDGLGWVGFDVSNGISPDARYVRVASGRDYAEAAPVTGITWGQSASTLSVSLAVEQQAVQQ</sequence>
<gene>
    <name evidence="2" type="ORF">H7F49_16710</name>
</gene>
<keyword evidence="3" id="KW-1185">Reference proteome</keyword>
<name>A0A7X1KDH1_9SPHN</name>
<dbReference type="PANTHER" id="PTHR33490:SF6">
    <property type="entry name" value="SLL1049 PROTEIN"/>
    <property type="match status" value="1"/>
</dbReference>
<dbReference type="SUPFAM" id="SSF54001">
    <property type="entry name" value="Cysteine proteinases"/>
    <property type="match status" value="1"/>
</dbReference>
<dbReference type="EMBL" id="JACLAU010000043">
    <property type="protein sequence ID" value="MBC2653329.1"/>
    <property type="molecule type" value="Genomic_DNA"/>
</dbReference>
<evidence type="ECO:0000313" key="3">
    <source>
        <dbReference type="Proteomes" id="UP000520156"/>
    </source>
</evidence>
<feature type="domain" description="Transglutaminase-like" evidence="1">
    <location>
        <begin position="159"/>
        <end position="223"/>
    </location>
</feature>
<proteinExistence type="predicted"/>
<evidence type="ECO:0000313" key="2">
    <source>
        <dbReference type="EMBL" id="MBC2653329.1"/>
    </source>
</evidence>
<organism evidence="2 3">
    <name type="scientific">Novosphingobium aerophilum</name>
    <dbReference type="NCBI Taxonomy" id="2839843"/>
    <lineage>
        <taxon>Bacteria</taxon>
        <taxon>Pseudomonadati</taxon>
        <taxon>Pseudomonadota</taxon>
        <taxon>Alphaproteobacteria</taxon>
        <taxon>Sphingomonadales</taxon>
        <taxon>Sphingomonadaceae</taxon>
        <taxon>Novosphingobium</taxon>
    </lineage>
</organism>
<accession>A0A7X1KDH1</accession>
<dbReference type="RefSeq" id="WP_185684709.1">
    <property type="nucleotide sequence ID" value="NZ_JACLAU010000043.1"/>
</dbReference>
<reference evidence="2 3" key="1">
    <citation type="submission" date="2020-08" db="EMBL/GenBank/DDBJ databases">
        <title>The genome sequence of Novosphingobium flavum 4Y4.</title>
        <authorList>
            <person name="Liu Y."/>
        </authorList>
    </citation>
    <scope>NUCLEOTIDE SEQUENCE [LARGE SCALE GENOMIC DNA]</scope>
    <source>
        <strain evidence="2 3">4Y4</strain>
    </source>
</reference>
<dbReference type="SMART" id="SM00460">
    <property type="entry name" value="TGc"/>
    <property type="match status" value="1"/>
</dbReference>
<dbReference type="InterPro" id="IPR038765">
    <property type="entry name" value="Papain-like_cys_pep_sf"/>
</dbReference>
<dbReference type="Pfam" id="PF08379">
    <property type="entry name" value="Bact_transglu_N"/>
    <property type="match status" value="1"/>
</dbReference>
<dbReference type="Gene3D" id="3.10.620.30">
    <property type="match status" value="1"/>
</dbReference>
<dbReference type="Proteomes" id="UP000520156">
    <property type="component" value="Unassembled WGS sequence"/>
</dbReference>
<dbReference type="AlphaFoldDB" id="A0A7X1KDH1"/>
<protein>
    <submittedName>
        <fullName evidence="2">Transglutaminase family protein</fullName>
    </submittedName>
</protein>
<dbReference type="InterPro" id="IPR013589">
    <property type="entry name" value="Bac_transglu_N"/>
</dbReference>
<dbReference type="Pfam" id="PF01841">
    <property type="entry name" value="Transglut_core"/>
    <property type="match status" value="1"/>
</dbReference>
<dbReference type="InterPro" id="IPR002931">
    <property type="entry name" value="Transglutaminase-like"/>
</dbReference>
<comment type="caution">
    <text evidence="2">The sequence shown here is derived from an EMBL/GenBank/DDBJ whole genome shotgun (WGS) entry which is preliminary data.</text>
</comment>